<keyword evidence="3 5" id="KW-0963">Cytoplasm</keyword>
<proteinExistence type="inferred from homology"/>
<dbReference type="HAMAP" id="MF_00040">
    <property type="entry name" value="RRF"/>
    <property type="match status" value="1"/>
</dbReference>
<dbReference type="InterPro" id="IPR023584">
    <property type="entry name" value="Ribosome_recyc_fac_dom"/>
</dbReference>
<dbReference type="SUPFAM" id="SSF55194">
    <property type="entry name" value="Ribosome recycling factor, RRF"/>
    <property type="match status" value="1"/>
</dbReference>
<accession>A0A387AT44</accession>
<dbReference type="EMBL" id="CP032626">
    <property type="protein sequence ID" value="AYF92491.1"/>
    <property type="molecule type" value="Genomic_DNA"/>
</dbReference>
<sequence length="187" mass="20700">MASQKEILDNAKSKMQKSIASLRKELATIRAGRANSSLLNGVQVEYYGVPTPLNQIASITVPEARVIMVSPYDKSALDNIEKGILEADIGINPANDGDNIRLVVPQLTEERRKEVSKKVKATGEQGKVAIRNVRREAMDAVKKGNKDDEFSDDVAHDLENRVQKLTDDQIKELESVVDDKEQEVMNG</sequence>
<dbReference type="InterPro" id="IPR002661">
    <property type="entry name" value="Ribosome_recyc_fac"/>
</dbReference>
<evidence type="ECO:0000256" key="1">
    <source>
        <dbReference type="ARBA" id="ARBA00004496"/>
    </source>
</evidence>
<dbReference type="GO" id="GO:0043023">
    <property type="term" value="F:ribosomal large subunit binding"/>
    <property type="evidence" value="ECO:0007669"/>
    <property type="project" value="TreeGrafter"/>
</dbReference>
<organism evidence="7 8">
    <name type="scientific">Apilactobacillus bombintestini</name>
    <dbReference type="NCBI Taxonomy" id="2419772"/>
    <lineage>
        <taxon>Bacteria</taxon>
        <taxon>Bacillati</taxon>
        <taxon>Bacillota</taxon>
        <taxon>Bacilli</taxon>
        <taxon>Lactobacillales</taxon>
        <taxon>Lactobacillaceae</taxon>
        <taxon>Apilactobacillus</taxon>
    </lineage>
</organism>
<dbReference type="Gene3D" id="1.10.132.20">
    <property type="entry name" value="Ribosome-recycling factor"/>
    <property type="match status" value="1"/>
</dbReference>
<dbReference type="InterPro" id="IPR036191">
    <property type="entry name" value="RRF_sf"/>
</dbReference>
<dbReference type="Proteomes" id="UP000272003">
    <property type="component" value="Chromosome"/>
</dbReference>
<dbReference type="OrthoDB" id="9804006at2"/>
<protein>
    <recommendedName>
        <fullName evidence="5">Ribosome-recycling factor</fullName>
        <shortName evidence="5">RRF</shortName>
    </recommendedName>
    <alternativeName>
        <fullName evidence="5">Ribosome-releasing factor</fullName>
    </alternativeName>
</protein>
<dbReference type="GO" id="GO:0005737">
    <property type="term" value="C:cytoplasm"/>
    <property type="evidence" value="ECO:0007669"/>
    <property type="project" value="UniProtKB-SubCell"/>
</dbReference>
<evidence type="ECO:0000259" key="6">
    <source>
        <dbReference type="Pfam" id="PF01765"/>
    </source>
</evidence>
<comment type="similarity">
    <text evidence="2 5">Belongs to the RRF family.</text>
</comment>
<dbReference type="KEGG" id="abom:D7I45_02910"/>
<evidence type="ECO:0000256" key="2">
    <source>
        <dbReference type="ARBA" id="ARBA00005912"/>
    </source>
</evidence>
<dbReference type="PANTHER" id="PTHR20982:SF3">
    <property type="entry name" value="MITOCHONDRIAL RIBOSOME RECYCLING FACTOR PSEUDO 1"/>
    <property type="match status" value="1"/>
</dbReference>
<comment type="subcellular location">
    <subcellularLocation>
        <location evidence="1 5">Cytoplasm</location>
    </subcellularLocation>
</comment>
<dbReference type="FunFam" id="3.30.1360.40:FF:000001">
    <property type="entry name" value="Ribosome-recycling factor"/>
    <property type="match status" value="1"/>
</dbReference>
<evidence type="ECO:0000313" key="8">
    <source>
        <dbReference type="Proteomes" id="UP000272003"/>
    </source>
</evidence>
<dbReference type="NCBIfam" id="TIGR00496">
    <property type="entry name" value="frr"/>
    <property type="match status" value="1"/>
</dbReference>
<feature type="domain" description="Ribosome recycling factor" evidence="6">
    <location>
        <begin position="22"/>
        <end position="185"/>
    </location>
</feature>
<dbReference type="RefSeq" id="WP_120784259.1">
    <property type="nucleotide sequence ID" value="NZ_CP032626.1"/>
</dbReference>
<dbReference type="GO" id="GO:0006415">
    <property type="term" value="P:translational termination"/>
    <property type="evidence" value="ECO:0007669"/>
    <property type="project" value="UniProtKB-UniRule"/>
</dbReference>
<comment type="function">
    <text evidence="5">Responsible for the release of ribosomes from messenger RNA at the termination of protein biosynthesis. May increase the efficiency of translation by recycling ribosomes from one round of translation to another.</text>
</comment>
<dbReference type="PANTHER" id="PTHR20982">
    <property type="entry name" value="RIBOSOME RECYCLING FACTOR"/>
    <property type="match status" value="1"/>
</dbReference>
<evidence type="ECO:0000313" key="7">
    <source>
        <dbReference type="EMBL" id="AYF92491.1"/>
    </source>
</evidence>
<evidence type="ECO:0000256" key="4">
    <source>
        <dbReference type="ARBA" id="ARBA00022917"/>
    </source>
</evidence>
<dbReference type="FunFam" id="1.10.132.20:FF:000001">
    <property type="entry name" value="Ribosome-recycling factor"/>
    <property type="match status" value="1"/>
</dbReference>
<dbReference type="Pfam" id="PF01765">
    <property type="entry name" value="RRF"/>
    <property type="match status" value="1"/>
</dbReference>
<evidence type="ECO:0000256" key="3">
    <source>
        <dbReference type="ARBA" id="ARBA00022490"/>
    </source>
</evidence>
<gene>
    <name evidence="5" type="primary">frr</name>
    <name evidence="7" type="ORF">D7I45_02910</name>
</gene>
<evidence type="ECO:0000256" key="5">
    <source>
        <dbReference type="HAMAP-Rule" id="MF_00040"/>
    </source>
</evidence>
<keyword evidence="8" id="KW-1185">Reference proteome</keyword>
<reference evidence="7 8" key="1">
    <citation type="submission" date="2018-09" db="EMBL/GenBank/DDBJ databases">
        <title>Genome sequencing of strain BHWM-4.</title>
        <authorList>
            <person name="Heo J."/>
            <person name="Kim S.-J."/>
            <person name="Kwon S.-W."/>
        </authorList>
    </citation>
    <scope>NUCLEOTIDE SEQUENCE [LARGE SCALE GENOMIC DNA]</scope>
    <source>
        <strain evidence="7 8">BHWM-4</strain>
    </source>
</reference>
<dbReference type="AlphaFoldDB" id="A0A387AT44"/>
<dbReference type="Gene3D" id="3.30.1360.40">
    <property type="match status" value="1"/>
</dbReference>
<name>A0A387AT44_9LACO</name>
<dbReference type="CDD" id="cd00520">
    <property type="entry name" value="RRF"/>
    <property type="match status" value="1"/>
</dbReference>
<keyword evidence="4 5" id="KW-0648">Protein biosynthesis</keyword>